<accession>A0AAU8HSV6</accession>
<comment type="subunit">
    <text evidence="12">Homodimer.</text>
</comment>
<dbReference type="PANTHER" id="PTHR10584">
    <property type="entry name" value="SUGAR KINASE"/>
    <property type="match status" value="1"/>
</dbReference>
<dbReference type="InterPro" id="IPR002173">
    <property type="entry name" value="Carboh/pur_kinase_PfkB_CS"/>
</dbReference>
<evidence type="ECO:0000313" key="14">
    <source>
        <dbReference type="EMBL" id="XCI28581.1"/>
    </source>
</evidence>
<feature type="binding site" evidence="12">
    <location>
        <position position="282"/>
    </location>
    <ligand>
        <name>K(+)</name>
        <dbReference type="ChEBI" id="CHEBI:29103"/>
    </ligand>
</feature>
<reference evidence="14" key="2">
    <citation type="submission" date="2024-06" db="EMBL/GenBank/DDBJ databases">
        <authorList>
            <person name="Petrova K.O."/>
            <person name="Toshchakov S.V."/>
            <person name="Boltjanskaja Y.V."/>
            <person name="Kevbrin V.V."/>
        </authorList>
    </citation>
    <scope>NUCLEOTIDE SEQUENCE</scope>
    <source>
        <strain evidence="14">Z-710</strain>
    </source>
</reference>
<dbReference type="GO" id="GO:0019303">
    <property type="term" value="P:D-ribose catabolic process"/>
    <property type="evidence" value="ECO:0007669"/>
    <property type="project" value="UniProtKB-UniRule"/>
</dbReference>
<reference evidence="14" key="1">
    <citation type="journal article" date="2018" name="Antonie Van Leeuwenhoek">
        <title>Proteinivorax hydrogeniformans sp. nov., an anaerobic, haloalkaliphilic bacterium fermenting proteinaceous compounds with high hydrogen production.</title>
        <authorList>
            <person name="Boltyanskaya Y."/>
            <person name="Detkova E."/>
            <person name="Pimenov N."/>
            <person name="Kevbrin V."/>
        </authorList>
    </citation>
    <scope>NUCLEOTIDE SEQUENCE</scope>
    <source>
        <strain evidence="14">Z-710</strain>
    </source>
</reference>
<evidence type="ECO:0000256" key="5">
    <source>
        <dbReference type="ARBA" id="ARBA00022723"/>
    </source>
</evidence>
<dbReference type="EC" id="2.7.1.15" evidence="2 12"/>
<dbReference type="GO" id="GO:0005829">
    <property type="term" value="C:cytosol"/>
    <property type="evidence" value="ECO:0007669"/>
    <property type="project" value="TreeGrafter"/>
</dbReference>
<comment type="cofactor">
    <cofactor evidence="12">
        <name>Mg(2+)</name>
        <dbReference type="ChEBI" id="CHEBI:18420"/>
    </cofactor>
    <text evidence="12">Requires a divalent cation, most likely magnesium in vivo, as an electrophilic catalyst to aid phosphoryl group transfer. It is the chelate of the metal and the nucleotide that is the actual substrate.</text>
</comment>
<evidence type="ECO:0000259" key="13">
    <source>
        <dbReference type="Pfam" id="PF00294"/>
    </source>
</evidence>
<proteinExistence type="inferred from homology"/>
<feature type="binding site" evidence="12">
    <location>
        <position position="241"/>
    </location>
    <ligand>
        <name>K(+)</name>
        <dbReference type="ChEBI" id="CHEBI:29103"/>
    </ligand>
</feature>
<dbReference type="InterPro" id="IPR011611">
    <property type="entry name" value="PfkB_dom"/>
</dbReference>
<feature type="binding site" evidence="12">
    <location>
        <position position="243"/>
    </location>
    <ligand>
        <name>K(+)</name>
        <dbReference type="ChEBI" id="CHEBI:29103"/>
    </ligand>
</feature>
<keyword evidence="4 12" id="KW-0808">Transferase</keyword>
<gene>
    <name evidence="12 14" type="primary">rbsK</name>
    <name evidence="14" type="ORF">PRVXH_002545</name>
</gene>
<evidence type="ECO:0000256" key="3">
    <source>
        <dbReference type="ARBA" id="ARBA00016943"/>
    </source>
</evidence>
<dbReference type="AlphaFoldDB" id="A0AAU8HSV6"/>
<dbReference type="PRINTS" id="PR00990">
    <property type="entry name" value="RIBOKINASE"/>
</dbReference>
<evidence type="ECO:0000256" key="6">
    <source>
        <dbReference type="ARBA" id="ARBA00022741"/>
    </source>
</evidence>
<dbReference type="RefSeq" id="WP_353893134.1">
    <property type="nucleotide sequence ID" value="NZ_CP159485.1"/>
</dbReference>
<dbReference type="HAMAP" id="MF_01987">
    <property type="entry name" value="Ribokinase"/>
    <property type="match status" value="1"/>
</dbReference>
<dbReference type="EMBL" id="CP159485">
    <property type="protein sequence ID" value="XCI28581.1"/>
    <property type="molecule type" value="Genomic_DNA"/>
</dbReference>
<dbReference type="InterPro" id="IPR011877">
    <property type="entry name" value="Ribokinase"/>
</dbReference>
<dbReference type="Gene3D" id="3.40.1190.20">
    <property type="match status" value="1"/>
</dbReference>
<feature type="binding site" evidence="12">
    <location>
        <begin position="14"/>
        <end position="16"/>
    </location>
    <ligand>
        <name>substrate</name>
    </ligand>
</feature>
<name>A0AAU8HSV6_9FIRM</name>
<feature type="domain" description="Carbohydrate kinase PfkB" evidence="13">
    <location>
        <begin position="6"/>
        <end position="288"/>
    </location>
</feature>
<evidence type="ECO:0000256" key="1">
    <source>
        <dbReference type="ARBA" id="ARBA00005380"/>
    </source>
</evidence>
<dbReference type="CDD" id="cd01174">
    <property type="entry name" value="ribokinase"/>
    <property type="match status" value="1"/>
</dbReference>
<evidence type="ECO:0000256" key="11">
    <source>
        <dbReference type="ARBA" id="ARBA00023277"/>
    </source>
</evidence>
<comment type="similarity">
    <text evidence="1">Belongs to the carbohydrate kinase pfkB family.</text>
</comment>
<evidence type="ECO:0000256" key="8">
    <source>
        <dbReference type="ARBA" id="ARBA00022840"/>
    </source>
</evidence>
<dbReference type="GO" id="GO:0046872">
    <property type="term" value="F:metal ion binding"/>
    <property type="evidence" value="ECO:0007669"/>
    <property type="project" value="UniProtKB-KW"/>
</dbReference>
<dbReference type="GO" id="GO:0004747">
    <property type="term" value="F:ribokinase activity"/>
    <property type="evidence" value="ECO:0007669"/>
    <property type="project" value="UniProtKB-UniRule"/>
</dbReference>
<keyword evidence="8 12" id="KW-0067">ATP-binding</keyword>
<dbReference type="NCBIfam" id="TIGR02152">
    <property type="entry name" value="D_ribokin_bact"/>
    <property type="match status" value="1"/>
</dbReference>
<keyword evidence="6 12" id="KW-0547">Nucleotide-binding</keyword>
<feature type="active site" description="Proton acceptor" evidence="12">
    <location>
        <position position="247"/>
    </location>
</feature>
<feature type="binding site" evidence="12">
    <location>
        <position position="280"/>
    </location>
    <ligand>
        <name>K(+)</name>
        <dbReference type="ChEBI" id="CHEBI:29103"/>
    </ligand>
</feature>
<keyword evidence="11 12" id="KW-0119">Carbohydrate metabolism</keyword>
<comment type="activity regulation">
    <text evidence="12">Activated by a monovalent cation that binds near, but not in, the active site. The most likely occupant of the site in vivo is potassium. Ion binding induces a conformational change that may alter substrate affinity.</text>
</comment>
<organism evidence="14">
    <name type="scientific">Proteinivorax hydrogeniformans</name>
    <dbReference type="NCBI Taxonomy" id="1826727"/>
    <lineage>
        <taxon>Bacteria</taxon>
        <taxon>Bacillati</taxon>
        <taxon>Bacillota</taxon>
        <taxon>Clostridia</taxon>
        <taxon>Eubacteriales</taxon>
        <taxon>Proteinivoracaceae</taxon>
        <taxon>Proteinivorax</taxon>
    </lineage>
</organism>
<evidence type="ECO:0000256" key="4">
    <source>
        <dbReference type="ARBA" id="ARBA00022679"/>
    </source>
</evidence>
<evidence type="ECO:0000256" key="12">
    <source>
        <dbReference type="HAMAP-Rule" id="MF_01987"/>
    </source>
</evidence>
<comment type="similarity">
    <text evidence="12">Belongs to the carbohydrate kinase PfkB family. Ribokinase subfamily.</text>
</comment>
<dbReference type="SUPFAM" id="SSF53613">
    <property type="entry name" value="Ribokinase-like"/>
    <property type="match status" value="1"/>
</dbReference>
<evidence type="ECO:0000256" key="9">
    <source>
        <dbReference type="ARBA" id="ARBA00022842"/>
    </source>
</evidence>
<evidence type="ECO:0000256" key="7">
    <source>
        <dbReference type="ARBA" id="ARBA00022777"/>
    </source>
</evidence>
<feature type="binding site" evidence="12">
    <location>
        <begin position="42"/>
        <end position="46"/>
    </location>
    <ligand>
        <name>substrate</name>
    </ligand>
</feature>
<comment type="catalytic activity">
    <reaction evidence="12">
        <text>D-ribose + ATP = D-ribose 5-phosphate + ADP + H(+)</text>
        <dbReference type="Rhea" id="RHEA:13697"/>
        <dbReference type="ChEBI" id="CHEBI:15378"/>
        <dbReference type="ChEBI" id="CHEBI:30616"/>
        <dbReference type="ChEBI" id="CHEBI:47013"/>
        <dbReference type="ChEBI" id="CHEBI:78346"/>
        <dbReference type="ChEBI" id="CHEBI:456216"/>
        <dbReference type="EC" id="2.7.1.15"/>
    </reaction>
</comment>
<comment type="subcellular location">
    <subcellularLocation>
        <location evidence="12">Cytoplasm</location>
    </subcellularLocation>
</comment>
<dbReference type="GO" id="GO:0005524">
    <property type="term" value="F:ATP binding"/>
    <property type="evidence" value="ECO:0007669"/>
    <property type="project" value="UniProtKB-UniRule"/>
</dbReference>
<feature type="binding site" evidence="12">
    <location>
        <position position="277"/>
    </location>
    <ligand>
        <name>K(+)</name>
        <dbReference type="ChEBI" id="CHEBI:29103"/>
    </ligand>
</feature>
<keyword evidence="12" id="KW-0963">Cytoplasm</keyword>
<sequence length="294" mass="31204">MIIVSKVIVVGSINKDLVFNTKRHPIPGETVIGDTHFQFNGGKGANQAVAAARLGASVTMVGAVGNDQYGLEIFEDLKRENINTDYISFKKNQTGLAAITIDEVGENSIVVIPGANGLLEPKDIPNDLISSKDTVLLQFEIPLPTVEHVAKIAKSAGATVILDPAPALTIPESIYQYIDIIKPNQGEAKEISGHDCINKAAEFLLHKGVKQVIITLGRDGAILFNENGQTEFANIKVETVDTTAAGDSFSGALAAALSRGEDIEKAIGFAIKVAAKTVTKMGAQSSLPRINEIF</sequence>
<dbReference type="PROSITE" id="PS00584">
    <property type="entry name" value="PFKB_KINASES_2"/>
    <property type="match status" value="1"/>
</dbReference>
<feature type="binding site" evidence="12">
    <location>
        <position position="140"/>
    </location>
    <ligand>
        <name>substrate</name>
    </ligand>
</feature>
<dbReference type="PANTHER" id="PTHR10584:SF166">
    <property type="entry name" value="RIBOKINASE"/>
    <property type="match status" value="1"/>
</dbReference>
<protein>
    <recommendedName>
        <fullName evidence="3 12">Ribokinase</fullName>
        <shortName evidence="12">RK</shortName>
        <ecNumber evidence="2 12">2.7.1.15</ecNumber>
    </recommendedName>
</protein>
<evidence type="ECO:0000256" key="10">
    <source>
        <dbReference type="ARBA" id="ARBA00022958"/>
    </source>
</evidence>
<dbReference type="Pfam" id="PF00294">
    <property type="entry name" value="PfkB"/>
    <property type="match status" value="1"/>
</dbReference>
<dbReference type="InterPro" id="IPR002139">
    <property type="entry name" value="Ribo/fructo_kinase"/>
</dbReference>
<comment type="function">
    <text evidence="12">Catalyzes the phosphorylation of ribose at O-5 in a reaction requiring ATP and magnesium. The resulting D-ribose-5-phosphate can then be used either for sythesis of nucleotides, histidine, and tryptophan, or as a component of the pentose phosphate pathway.</text>
</comment>
<comment type="pathway">
    <text evidence="12">Carbohydrate metabolism; D-ribose degradation; D-ribose 5-phosphate from beta-D-ribopyranose: step 2/2.</text>
</comment>
<feature type="binding site" evidence="12">
    <location>
        <begin position="246"/>
        <end position="247"/>
    </location>
    <ligand>
        <name>ATP</name>
        <dbReference type="ChEBI" id="CHEBI:30616"/>
    </ligand>
</feature>
<comment type="caution">
    <text evidence="12">Lacks conserved residue(s) required for the propagation of feature annotation.</text>
</comment>
<keyword evidence="5 12" id="KW-0479">Metal-binding</keyword>
<feature type="binding site" evidence="12">
    <location>
        <begin position="215"/>
        <end position="220"/>
    </location>
    <ligand>
        <name>ATP</name>
        <dbReference type="ChEBI" id="CHEBI:30616"/>
    </ligand>
</feature>
<keyword evidence="9 12" id="KW-0460">Magnesium</keyword>
<feature type="binding site" evidence="12">
    <location>
        <position position="247"/>
    </location>
    <ligand>
        <name>substrate</name>
    </ligand>
</feature>
<evidence type="ECO:0000256" key="2">
    <source>
        <dbReference type="ARBA" id="ARBA00012035"/>
    </source>
</evidence>
<keyword evidence="10 12" id="KW-0630">Potassium</keyword>
<feature type="binding site" evidence="12">
    <location>
        <position position="184"/>
    </location>
    <ligand>
        <name>ATP</name>
        <dbReference type="ChEBI" id="CHEBI:30616"/>
    </ligand>
</feature>
<feature type="binding site" evidence="12">
    <location>
        <position position="286"/>
    </location>
    <ligand>
        <name>K(+)</name>
        <dbReference type="ChEBI" id="CHEBI:29103"/>
    </ligand>
</feature>
<dbReference type="InterPro" id="IPR029056">
    <property type="entry name" value="Ribokinase-like"/>
</dbReference>
<keyword evidence="7 12" id="KW-0418">Kinase</keyword>